<dbReference type="EnsemblMetazoa" id="AALFPA23_004891.R6087">
    <property type="protein sequence ID" value="AALFPA23_004891.P6087"/>
    <property type="gene ID" value="AALFPA23_004891"/>
</dbReference>
<dbReference type="RefSeq" id="XP_062707817.1">
    <property type="nucleotide sequence ID" value="XM_062851833.1"/>
</dbReference>
<accession>A0ABM1Y1S0</accession>
<feature type="region of interest" description="Disordered" evidence="1">
    <location>
        <begin position="66"/>
        <end position="87"/>
    </location>
</feature>
<dbReference type="EnsemblMetazoa" id="AALFPA23_004891.R6084">
    <property type="protein sequence ID" value="AALFPA23_004891.P6084"/>
    <property type="gene ID" value="AALFPA23_004891"/>
</dbReference>
<reference evidence="3" key="1">
    <citation type="journal article" date="2015" name="Proc. Natl. Acad. Sci. U.S.A.">
        <title>Genome sequence of the Asian Tiger mosquito, Aedes albopictus, reveals insights into its biology, genetics, and evolution.</title>
        <authorList>
            <person name="Chen X.G."/>
            <person name="Jiang X."/>
            <person name="Gu J."/>
            <person name="Xu M."/>
            <person name="Wu Y."/>
            <person name="Deng Y."/>
            <person name="Zhang C."/>
            <person name="Bonizzoni M."/>
            <person name="Dermauw W."/>
            <person name="Vontas J."/>
            <person name="Armbruster P."/>
            <person name="Huang X."/>
            <person name="Yang Y."/>
            <person name="Zhang H."/>
            <person name="He W."/>
            <person name="Peng H."/>
            <person name="Liu Y."/>
            <person name="Wu K."/>
            <person name="Chen J."/>
            <person name="Lirakis M."/>
            <person name="Topalis P."/>
            <person name="Van Leeuwen T."/>
            <person name="Hall A.B."/>
            <person name="Jiang X."/>
            <person name="Thorpe C."/>
            <person name="Mueller R.L."/>
            <person name="Sun C."/>
            <person name="Waterhouse R.M."/>
            <person name="Yan G."/>
            <person name="Tu Z.J."/>
            <person name="Fang X."/>
            <person name="James A.A."/>
        </authorList>
    </citation>
    <scope>NUCLEOTIDE SEQUENCE [LARGE SCALE GENOMIC DNA]</scope>
    <source>
        <strain evidence="3">Foshan</strain>
    </source>
</reference>
<feature type="compositionally biased region" description="Polar residues" evidence="1">
    <location>
        <begin position="192"/>
        <end position="211"/>
    </location>
</feature>
<feature type="region of interest" description="Disordered" evidence="1">
    <location>
        <begin position="31"/>
        <end position="51"/>
    </location>
</feature>
<feature type="compositionally biased region" description="Basic and acidic residues" evidence="1">
    <location>
        <begin position="66"/>
        <end position="77"/>
    </location>
</feature>
<dbReference type="RefSeq" id="XP_062707814.1">
    <property type="nucleotide sequence ID" value="XM_062851830.1"/>
</dbReference>
<name>A0ABM1Y1S0_AEDAL</name>
<dbReference type="RefSeq" id="XP_062707816.1">
    <property type="nucleotide sequence ID" value="XM_062851832.1"/>
</dbReference>
<dbReference type="InterPro" id="IPR005312">
    <property type="entry name" value="DUF1759"/>
</dbReference>
<dbReference type="Pfam" id="PF03564">
    <property type="entry name" value="DUF1759"/>
    <property type="match status" value="1"/>
</dbReference>
<dbReference type="EnsemblMetazoa" id="AALFPA23_004891.R6085">
    <property type="protein sequence ID" value="AALFPA23_004891.P6085"/>
    <property type="gene ID" value="AALFPA23_004891"/>
</dbReference>
<dbReference type="Proteomes" id="UP000069940">
    <property type="component" value="Unassembled WGS sequence"/>
</dbReference>
<dbReference type="RefSeq" id="XP_062707815.1">
    <property type="nucleotide sequence ID" value="XM_062851831.1"/>
</dbReference>
<keyword evidence="3" id="KW-1185">Reference proteome</keyword>
<evidence type="ECO:0000313" key="3">
    <source>
        <dbReference type="Proteomes" id="UP000069940"/>
    </source>
</evidence>
<protein>
    <submittedName>
        <fullName evidence="2">Uncharacterized protein</fullName>
    </submittedName>
</protein>
<dbReference type="PANTHER" id="PTHR47331:SF4">
    <property type="entry name" value="PEPTIDASE S1 DOMAIN-CONTAINING PROTEIN"/>
    <property type="match status" value="1"/>
</dbReference>
<evidence type="ECO:0000313" key="2">
    <source>
        <dbReference type="EnsemblMetazoa" id="AALFPA23_004891.P6084"/>
    </source>
</evidence>
<organism evidence="2 3">
    <name type="scientific">Aedes albopictus</name>
    <name type="common">Asian tiger mosquito</name>
    <name type="synonym">Stegomyia albopicta</name>
    <dbReference type="NCBI Taxonomy" id="7160"/>
    <lineage>
        <taxon>Eukaryota</taxon>
        <taxon>Metazoa</taxon>
        <taxon>Ecdysozoa</taxon>
        <taxon>Arthropoda</taxon>
        <taxon>Hexapoda</taxon>
        <taxon>Insecta</taxon>
        <taxon>Pterygota</taxon>
        <taxon>Neoptera</taxon>
        <taxon>Endopterygota</taxon>
        <taxon>Diptera</taxon>
        <taxon>Nematocera</taxon>
        <taxon>Culicoidea</taxon>
        <taxon>Culicidae</taxon>
        <taxon>Culicinae</taxon>
        <taxon>Aedini</taxon>
        <taxon>Aedes</taxon>
        <taxon>Stegomyia</taxon>
    </lineage>
</organism>
<evidence type="ECO:0000256" key="1">
    <source>
        <dbReference type="SAM" id="MobiDB-lite"/>
    </source>
</evidence>
<dbReference type="GeneID" id="109406809"/>
<reference evidence="2" key="2">
    <citation type="submission" date="2025-05" db="UniProtKB">
        <authorList>
            <consortium name="EnsemblMetazoa"/>
        </authorList>
    </citation>
    <scope>IDENTIFICATION</scope>
    <source>
        <strain evidence="2">Foshan</strain>
    </source>
</reference>
<sequence>MKALSEVSFSSSQKSAVSRARLQLMRLQEEREFQQQQEERRRIAEEKATQEHRKYLEEKYRLLEEALSEKSSRRSENGSKSCSEASSRMIDWVQKTSQMQQIVPDVSGLSRDRPHTPVDTMEPTQITGRFVQPRIRFEPNAHTGFTSNIETGQQFDLRSAIQSTHTGAATTAAARRPPPRPPQPNHFRQGGMPSNPNGDPLTWSSRPPFNSTTFDGQVLAPPAWSTGVHHRNPQSGIRGLHGLSQEESQDEFQLSRSQVAARQAVPRDLPTFSGNPEEWPIFLSMYNRTTTMCGFNEEENLQNSLKGKAYEAVKSRLMFPGNVSGILSTLKMLFGQPEVIIQSLIEKVSSLPAIREDKLDTLVDFAVHVQNFCATVDACGLQEYMYNITMLHQIVSKLPSSLKLNWAQHRLMEPTANLATFSRWIYSLTEAASIVTFSPPVQHEKLSRNEVHGSKKGNCNDNCCKHCAQNLLASDWLLKYKCSRQPQTFASQSR</sequence>
<feature type="region of interest" description="Disordered" evidence="1">
    <location>
        <begin position="165"/>
        <end position="211"/>
    </location>
</feature>
<dbReference type="EnsemblMetazoa" id="AALFPA23_004891.R6086">
    <property type="protein sequence ID" value="AALFPA23_004891.P6086"/>
    <property type="gene ID" value="AALFPA23_004891"/>
</dbReference>
<proteinExistence type="predicted"/>
<dbReference type="PANTHER" id="PTHR47331">
    <property type="entry name" value="PHD-TYPE DOMAIN-CONTAINING PROTEIN"/>
    <property type="match status" value="1"/>
</dbReference>